<feature type="compositionally biased region" description="Basic and acidic residues" evidence="1">
    <location>
        <begin position="41"/>
        <end position="59"/>
    </location>
</feature>
<feature type="compositionally biased region" description="Basic residues" evidence="1">
    <location>
        <begin position="60"/>
        <end position="69"/>
    </location>
</feature>
<dbReference type="RefSeq" id="YP_004927655.1">
    <property type="nucleotide sequence ID" value="NC_016122.1"/>
</dbReference>
<keyword evidence="2" id="KW-0496">Mitochondrion</keyword>
<dbReference type="AlphaFoldDB" id="G4Y9Q6"/>
<name>G4Y9Q6_9MARC</name>
<geneLocation type="mitochondrion" evidence="2"/>
<feature type="region of interest" description="Disordered" evidence="1">
    <location>
        <begin position="34"/>
        <end position="87"/>
    </location>
</feature>
<protein>
    <submittedName>
        <fullName evidence="2">Uncharacterized protein</fullName>
    </submittedName>
</protein>
<proteinExistence type="predicted"/>
<dbReference type="EMBL" id="JF973315">
    <property type="protein sequence ID" value="AEH99702.1"/>
    <property type="molecule type" value="Genomic_DNA"/>
</dbReference>
<feature type="compositionally biased region" description="Basic and acidic residues" evidence="1">
    <location>
        <begin position="71"/>
        <end position="82"/>
    </location>
</feature>
<dbReference type="GeneID" id="11271981"/>
<accession>G4Y9Q6</accession>
<sequence length="141" mass="16685">MNQSIEKERLRETCKIGFFSILLSGIMLKPRHKARSAGHCQTREEKETDEMEKTETERNRRNKGRRVRQRFLGEGRPKREGRGLSPPPQIGLKLCRAVGPYIHTFLLCVFRWFYKRYMGAHSILFLATQRKNNIFFSKTRV</sequence>
<evidence type="ECO:0000256" key="1">
    <source>
        <dbReference type="SAM" id="MobiDB-lite"/>
    </source>
</evidence>
<gene>
    <name evidence="2" type="primary">ORF141</name>
    <name evidence="2" type="ORF">TrlaMp07</name>
</gene>
<evidence type="ECO:0000313" key="2">
    <source>
        <dbReference type="EMBL" id="AEH99702.1"/>
    </source>
</evidence>
<reference evidence="2" key="1">
    <citation type="journal article" date="2011" name="PLoS ONE">
        <title>The Mitochondrial Genomes of the Early Land Plants Treubia lacunosa and Anomodon rugelii: Dynamic and Conservative Evolution.</title>
        <authorList>
            <person name="Liu Y."/>
            <person name="Xue J.Y."/>
            <person name="Wang B."/>
            <person name="Li L."/>
            <person name="Qiu Y.L."/>
        </authorList>
    </citation>
    <scope>NUCLEOTIDE SEQUENCE</scope>
</reference>
<organism evidence="2">
    <name type="scientific">Treubia lacunosa</name>
    <dbReference type="NCBI Taxonomy" id="93845"/>
    <lineage>
        <taxon>Eukaryota</taxon>
        <taxon>Viridiplantae</taxon>
        <taxon>Streptophyta</taxon>
        <taxon>Embryophyta</taxon>
        <taxon>Marchantiophyta</taxon>
        <taxon>Haplomitriopsida</taxon>
        <taxon>Treubiidae</taxon>
        <taxon>Treubiales</taxon>
        <taxon>Treubiaceae</taxon>
        <taxon>Treubia</taxon>
    </lineage>
</organism>